<feature type="compositionally biased region" description="Low complexity" evidence="1">
    <location>
        <begin position="531"/>
        <end position="554"/>
    </location>
</feature>
<dbReference type="OrthoDB" id="343504at2759"/>
<feature type="region of interest" description="Disordered" evidence="1">
    <location>
        <begin position="516"/>
        <end position="576"/>
    </location>
</feature>
<accession>A0A0G4EJF3</accession>
<gene>
    <name evidence="2" type="ORF">Vbra_7571</name>
</gene>
<keyword evidence="3" id="KW-1185">Reference proteome</keyword>
<feature type="compositionally biased region" description="Basic and acidic residues" evidence="1">
    <location>
        <begin position="74"/>
        <end position="85"/>
    </location>
</feature>
<evidence type="ECO:0000313" key="2">
    <source>
        <dbReference type="EMBL" id="CEL96591.1"/>
    </source>
</evidence>
<dbReference type="VEuPathDB" id="CryptoDB:Vbra_7571"/>
<name>A0A0G4EJF3_VITBC</name>
<dbReference type="AlphaFoldDB" id="A0A0G4EJF3"/>
<feature type="region of interest" description="Disordered" evidence="1">
    <location>
        <begin position="1"/>
        <end position="96"/>
    </location>
</feature>
<organism evidence="2 3">
    <name type="scientific">Vitrella brassicaformis (strain CCMP3155)</name>
    <dbReference type="NCBI Taxonomy" id="1169540"/>
    <lineage>
        <taxon>Eukaryota</taxon>
        <taxon>Sar</taxon>
        <taxon>Alveolata</taxon>
        <taxon>Colpodellida</taxon>
        <taxon>Vitrellaceae</taxon>
        <taxon>Vitrella</taxon>
    </lineage>
</organism>
<dbReference type="InParanoid" id="A0A0G4EJF3"/>
<reference evidence="2 3" key="1">
    <citation type="submission" date="2014-11" db="EMBL/GenBank/DDBJ databases">
        <authorList>
            <person name="Zhu J."/>
            <person name="Qi W."/>
            <person name="Song R."/>
        </authorList>
    </citation>
    <scope>NUCLEOTIDE SEQUENCE [LARGE SCALE GENOMIC DNA]</scope>
</reference>
<sequence length="576" mass="63865">MRGDRGPSYYPREPQPSSAAHRVSSAPVRGGDDGTPRGRTHLLRPGQSDGRPNEFHTKRSSPFSAWRPDAPVPHPHEHKKERERAAGTPGAPPRGTARDRIVSWQIQMHTWTHNYRQSMCVCMSSIHLQQRNASLQAANLSDLKKESCACGMRVGELRLIQEISNKVGVLISQLEAMIQSIVGVLGHLTFSDLSPRDALNAMVAYVEPIRALDPRLQDLQEMLLEVRYLDQHRAPEDRWAHPLQRRRRPTKCRATQTSRDDWDSLGVDRRKVTQTDDRPWPFIDLNQVSPRLLLPSPPPEKSDEAVQTEAVQISEGAIRPTPPPPAAKPPARTQMLEALRRKATLEGIQWTIHSAMYKPDVTLVCVCRYDHENREAMRDDSSRRTNPVQPKKVYKTIYSATIEQSVSIRKLPPKVPRVMPHYHADVYDTKGANDSRRWVYLGTAKKSFLDPQTSEANNAWPIMVPGTEKQDGIIYVTLTAIPSEAVLPAAAFLIRTSNVEKPKMFGLLDLVAKNKGAQPKESPGQAPSEEAATQIPQAIPTTTAATSTASSSTSPPTPPSPSPGVAQGGEAEFAQG</sequence>
<protein>
    <submittedName>
        <fullName evidence="2">Uncharacterized protein</fullName>
    </submittedName>
</protein>
<dbReference type="Proteomes" id="UP000041254">
    <property type="component" value="Unassembled WGS sequence"/>
</dbReference>
<evidence type="ECO:0000256" key="1">
    <source>
        <dbReference type="SAM" id="MobiDB-lite"/>
    </source>
</evidence>
<evidence type="ECO:0000313" key="3">
    <source>
        <dbReference type="Proteomes" id="UP000041254"/>
    </source>
</evidence>
<proteinExistence type="predicted"/>
<dbReference type="EMBL" id="CDMY01000243">
    <property type="protein sequence ID" value="CEL96591.1"/>
    <property type="molecule type" value="Genomic_DNA"/>
</dbReference>